<sequence>MGRLESDFQSGYAFVRGLHFQDPDQAHFNSRRQYPDSEAEVTTRRNCLWVQWEGRSRESHRRITAAEGSSRLWRWVAVGNFRWRTAEEVKEGGGWHGLSQEAHNVHEIPSLTTVCTAFAGGRKERERIERRKKVDEVEKCGFSIRLRERRWASKHTLGG</sequence>
<reference evidence="1 2" key="1">
    <citation type="journal article" date="2020" name="Nat. Food">
        <title>A phased Vanilla planifolia genome enables genetic improvement of flavour and production.</title>
        <authorList>
            <person name="Hasing T."/>
            <person name="Tang H."/>
            <person name="Brym M."/>
            <person name="Khazi F."/>
            <person name="Huang T."/>
            <person name="Chambers A.H."/>
        </authorList>
    </citation>
    <scope>NUCLEOTIDE SEQUENCE [LARGE SCALE GENOMIC DNA]</scope>
    <source>
        <tissue evidence="1">Leaf</tissue>
    </source>
</reference>
<comment type="caution">
    <text evidence="1">The sequence shown here is derived from an EMBL/GenBank/DDBJ whole genome shotgun (WGS) entry which is preliminary data.</text>
</comment>
<proteinExistence type="predicted"/>
<dbReference type="Proteomes" id="UP000636800">
    <property type="component" value="Chromosome 5"/>
</dbReference>
<organism evidence="1 2">
    <name type="scientific">Vanilla planifolia</name>
    <name type="common">Vanilla</name>
    <dbReference type="NCBI Taxonomy" id="51239"/>
    <lineage>
        <taxon>Eukaryota</taxon>
        <taxon>Viridiplantae</taxon>
        <taxon>Streptophyta</taxon>
        <taxon>Embryophyta</taxon>
        <taxon>Tracheophyta</taxon>
        <taxon>Spermatophyta</taxon>
        <taxon>Magnoliopsida</taxon>
        <taxon>Liliopsida</taxon>
        <taxon>Asparagales</taxon>
        <taxon>Orchidaceae</taxon>
        <taxon>Vanilloideae</taxon>
        <taxon>Vanilleae</taxon>
        <taxon>Vanilla</taxon>
    </lineage>
</organism>
<dbReference type="EMBL" id="JADCNL010000005">
    <property type="protein sequence ID" value="KAG0481008.1"/>
    <property type="molecule type" value="Genomic_DNA"/>
</dbReference>
<dbReference type="OrthoDB" id="2020166at2759"/>
<keyword evidence="2" id="KW-1185">Reference proteome</keyword>
<dbReference type="AlphaFoldDB" id="A0A835R6W6"/>
<evidence type="ECO:0000313" key="1">
    <source>
        <dbReference type="EMBL" id="KAG0481008.1"/>
    </source>
</evidence>
<evidence type="ECO:0000313" key="2">
    <source>
        <dbReference type="Proteomes" id="UP000636800"/>
    </source>
</evidence>
<accession>A0A835R6W6</accession>
<name>A0A835R6W6_VANPL</name>
<protein>
    <submittedName>
        <fullName evidence="1">Uncharacterized protein</fullName>
    </submittedName>
</protein>
<gene>
    <name evidence="1" type="ORF">HPP92_011866</name>
</gene>